<dbReference type="NCBIfam" id="NF002542">
    <property type="entry name" value="PRK02101.1-3"/>
    <property type="match status" value="1"/>
</dbReference>
<dbReference type="RefSeq" id="WP_147929055.1">
    <property type="nucleotide sequence ID" value="NZ_VOXD01000002.1"/>
</dbReference>
<sequence>MLILLSPAKTLDMTPVATPATQPRLLKDTEQLAKVLRKQSRADLQDLMHISEKLADLNYQRNQEFSLPFTDSNAKPAGLAFRGDVYQGLEMESLSEAEAAFANEQIRILSGLYGILRPNDLMQAYRLEMGTKLKTRRGGNLYEFWGDRITKVLNEDITEGNHDLVLNLASQEYFKSVNTKKLGTRLLTAHFKEAHNGKFRVVAFNAKRARGRMANLITREGITSAEPLKELVVNDYVFNPELSTENDWVYSK</sequence>
<dbReference type="AlphaFoldDB" id="A0A5C7FJP0"/>
<dbReference type="GO" id="GO:0033194">
    <property type="term" value="P:response to hydroperoxide"/>
    <property type="evidence" value="ECO:0007669"/>
    <property type="project" value="TreeGrafter"/>
</dbReference>
<gene>
    <name evidence="2" type="primary">yaaA</name>
    <name evidence="2" type="ORF">FUA23_02125</name>
</gene>
<evidence type="ECO:0000313" key="2">
    <source>
        <dbReference type="EMBL" id="TXF91515.1"/>
    </source>
</evidence>
<reference evidence="2 3" key="1">
    <citation type="submission" date="2019-08" db="EMBL/GenBank/DDBJ databases">
        <title>Lewinella sp. strain SSH13 Genome sequencing and assembly.</title>
        <authorList>
            <person name="Kim I."/>
        </authorList>
    </citation>
    <scope>NUCLEOTIDE SEQUENCE [LARGE SCALE GENOMIC DNA]</scope>
    <source>
        <strain evidence="2 3">SSH13</strain>
    </source>
</reference>
<dbReference type="Pfam" id="PF03883">
    <property type="entry name" value="H2O2_YaaD"/>
    <property type="match status" value="1"/>
</dbReference>
<dbReference type="PANTHER" id="PTHR30283">
    <property type="entry name" value="PEROXIDE STRESS RESPONSE PROTEIN YAAA"/>
    <property type="match status" value="1"/>
</dbReference>
<dbReference type="HAMAP" id="MF_00652">
    <property type="entry name" value="UPF0246"/>
    <property type="match status" value="1"/>
</dbReference>
<evidence type="ECO:0000313" key="3">
    <source>
        <dbReference type="Proteomes" id="UP000321907"/>
    </source>
</evidence>
<comment type="caution">
    <text evidence="2">The sequence shown here is derived from an EMBL/GenBank/DDBJ whole genome shotgun (WGS) entry which is preliminary data.</text>
</comment>
<dbReference type="GO" id="GO:0005829">
    <property type="term" value="C:cytosol"/>
    <property type="evidence" value="ECO:0007669"/>
    <property type="project" value="TreeGrafter"/>
</dbReference>
<accession>A0A5C7FJP0</accession>
<dbReference type="OrthoDB" id="9777133at2"/>
<comment type="similarity">
    <text evidence="1">Belongs to the UPF0246 family.</text>
</comment>
<name>A0A5C7FJP0_9BACT</name>
<keyword evidence="3" id="KW-1185">Reference proteome</keyword>
<dbReference type="InterPro" id="IPR005583">
    <property type="entry name" value="YaaA"/>
</dbReference>
<organism evidence="2 3">
    <name type="scientific">Neolewinella aurantiaca</name>
    <dbReference type="NCBI Taxonomy" id="2602767"/>
    <lineage>
        <taxon>Bacteria</taxon>
        <taxon>Pseudomonadati</taxon>
        <taxon>Bacteroidota</taxon>
        <taxon>Saprospiria</taxon>
        <taxon>Saprospirales</taxon>
        <taxon>Lewinellaceae</taxon>
        <taxon>Neolewinella</taxon>
    </lineage>
</organism>
<evidence type="ECO:0000256" key="1">
    <source>
        <dbReference type="HAMAP-Rule" id="MF_00652"/>
    </source>
</evidence>
<dbReference type="EMBL" id="VOXD01000002">
    <property type="protein sequence ID" value="TXF91515.1"/>
    <property type="molecule type" value="Genomic_DNA"/>
</dbReference>
<protein>
    <recommendedName>
        <fullName evidence="1">UPF0246 protein FUA23_02125</fullName>
    </recommendedName>
</protein>
<dbReference type="Proteomes" id="UP000321907">
    <property type="component" value="Unassembled WGS sequence"/>
</dbReference>
<dbReference type="PANTHER" id="PTHR30283:SF4">
    <property type="entry name" value="PEROXIDE STRESS RESISTANCE PROTEIN YAAA"/>
    <property type="match status" value="1"/>
</dbReference>
<proteinExistence type="inferred from homology"/>